<dbReference type="PANTHER" id="PTHR13593">
    <property type="match status" value="1"/>
</dbReference>
<dbReference type="Proteomes" id="UP000803844">
    <property type="component" value="Unassembled WGS sequence"/>
</dbReference>
<protein>
    <submittedName>
        <fullName evidence="2">PLC-like phosphodiesterase</fullName>
    </submittedName>
</protein>
<dbReference type="PROSITE" id="PS51257">
    <property type="entry name" value="PROKAR_LIPOPROTEIN"/>
    <property type="match status" value="1"/>
</dbReference>
<dbReference type="GeneID" id="63838235"/>
<evidence type="ECO:0000313" key="3">
    <source>
        <dbReference type="Proteomes" id="UP000803844"/>
    </source>
</evidence>
<dbReference type="InterPro" id="IPR051057">
    <property type="entry name" value="PI-PLC_domain"/>
</dbReference>
<dbReference type="SUPFAM" id="SSF51695">
    <property type="entry name" value="PLC-like phosphodiesterases"/>
    <property type="match status" value="1"/>
</dbReference>
<dbReference type="Pfam" id="PF26146">
    <property type="entry name" value="PI-PLC_X"/>
    <property type="match status" value="1"/>
</dbReference>
<proteinExistence type="predicted"/>
<accession>A0A9P4YCM3</accession>
<dbReference type="PANTHER" id="PTHR13593:SF146">
    <property type="entry name" value="PLC-LIKE PHOSPHODIESTERASE"/>
    <property type="match status" value="1"/>
</dbReference>
<name>A0A9P4YCM3_CRYP1</name>
<dbReference type="GO" id="GO:0006629">
    <property type="term" value="P:lipid metabolic process"/>
    <property type="evidence" value="ECO:0007669"/>
    <property type="project" value="InterPro"/>
</dbReference>
<dbReference type="RefSeq" id="XP_040781388.1">
    <property type="nucleotide sequence ID" value="XM_040921106.1"/>
</dbReference>
<dbReference type="OrthoDB" id="7984201at2759"/>
<feature type="chain" id="PRO_5040109028" evidence="1">
    <location>
        <begin position="22"/>
        <end position="305"/>
    </location>
</feature>
<keyword evidence="1" id="KW-0732">Signal</keyword>
<evidence type="ECO:0000313" key="2">
    <source>
        <dbReference type="EMBL" id="KAF3770427.1"/>
    </source>
</evidence>
<sequence>MKRPLLAVLATLARAIATAAAAAAACNGHAELCDRRYSNVTFLGSHDSAFVGTSVADNQETSVADQLAQGVRFLQAQTHLASDNHTIELCHTLCLLEDAGPLAAYLSTIKTFLDANTQEVVTLLLTNQDGQSGTAFDAVFQSSGIKGYAFTPAGNLTLDQWPTLGQMISMGQRLVVFMDFPAGAPVPYILNEFQSYIFETPFDTTDPTFPQCAIDRPPGASAAGRMILVNHFLDTNLSGILIPNQAAANVTNSAASITAQANLCSGLYQQTPNFILLDWISIGDAMSVQAMMNGWLGDCLDGCQY</sequence>
<organism evidence="2 3">
    <name type="scientific">Cryphonectria parasitica (strain ATCC 38755 / EP155)</name>
    <dbReference type="NCBI Taxonomy" id="660469"/>
    <lineage>
        <taxon>Eukaryota</taxon>
        <taxon>Fungi</taxon>
        <taxon>Dikarya</taxon>
        <taxon>Ascomycota</taxon>
        <taxon>Pezizomycotina</taxon>
        <taxon>Sordariomycetes</taxon>
        <taxon>Sordariomycetidae</taxon>
        <taxon>Diaporthales</taxon>
        <taxon>Cryphonectriaceae</taxon>
        <taxon>Cryphonectria-Endothia species complex</taxon>
        <taxon>Cryphonectria</taxon>
    </lineage>
</organism>
<dbReference type="Gene3D" id="3.20.20.190">
    <property type="entry name" value="Phosphatidylinositol (PI) phosphodiesterase"/>
    <property type="match status" value="1"/>
</dbReference>
<dbReference type="GO" id="GO:0008081">
    <property type="term" value="F:phosphoric diester hydrolase activity"/>
    <property type="evidence" value="ECO:0007669"/>
    <property type="project" value="InterPro"/>
</dbReference>
<feature type="signal peptide" evidence="1">
    <location>
        <begin position="1"/>
        <end position="21"/>
    </location>
</feature>
<dbReference type="AlphaFoldDB" id="A0A9P4YCM3"/>
<comment type="caution">
    <text evidence="2">The sequence shown here is derived from an EMBL/GenBank/DDBJ whole genome shotgun (WGS) entry which is preliminary data.</text>
</comment>
<reference evidence="2" key="1">
    <citation type="journal article" date="2020" name="Phytopathology">
        <title>Genome sequence of the chestnut blight fungus Cryphonectria parasitica EP155: A fundamental resource for an archetypical invasive plant pathogen.</title>
        <authorList>
            <person name="Crouch J.A."/>
            <person name="Dawe A."/>
            <person name="Aerts A."/>
            <person name="Barry K."/>
            <person name="Churchill A.C.L."/>
            <person name="Grimwood J."/>
            <person name="Hillman B."/>
            <person name="Milgroom M.G."/>
            <person name="Pangilinan J."/>
            <person name="Smith M."/>
            <person name="Salamov A."/>
            <person name="Schmutz J."/>
            <person name="Yadav J."/>
            <person name="Grigoriev I.V."/>
            <person name="Nuss D."/>
        </authorList>
    </citation>
    <scope>NUCLEOTIDE SEQUENCE</scope>
    <source>
        <strain evidence="2">EP155</strain>
    </source>
</reference>
<dbReference type="EMBL" id="MU032344">
    <property type="protein sequence ID" value="KAF3770427.1"/>
    <property type="molecule type" value="Genomic_DNA"/>
</dbReference>
<evidence type="ECO:0000256" key="1">
    <source>
        <dbReference type="SAM" id="SignalP"/>
    </source>
</evidence>
<dbReference type="InterPro" id="IPR017946">
    <property type="entry name" value="PLC-like_Pdiesterase_TIM-brl"/>
</dbReference>
<keyword evidence="3" id="KW-1185">Reference proteome</keyword>
<gene>
    <name evidence="2" type="ORF">M406DRAFT_336104</name>
</gene>